<dbReference type="EMBL" id="JBBMFD010000019">
    <property type="protein sequence ID" value="MEQ2441220.1"/>
    <property type="molecule type" value="Genomic_DNA"/>
</dbReference>
<proteinExistence type="predicted"/>
<accession>A0ABV1E1N8</accession>
<organism evidence="1 2">
    <name type="scientific">Solibaculum intestinale</name>
    <dbReference type="NCBI Taxonomy" id="3133165"/>
    <lineage>
        <taxon>Bacteria</taxon>
        <taxon>Bacillati</taxon>
        <taxon>Bacillota</taxon>
        <taxon>Clostridia</taxon>
        <taxon>Eubacteriales</taxon>
        <taxon>Oscillospiraceae</taxon>
        <taxon>Solibaculum</taxon>
    </lineage>
</organism>
<reference evidence="1 2" key="1">
    <citation type="submission" date="2024-03" db="EMBL/GenBank/DDBJ databases">
        <title>Human intestinal bacterial collection.</title>
        <authorList>
            <person name="Pauvert C."/>
            <person name="Hitch T.C.A."/>
            <person name="Clavel T."/>
        </authorList>
    </citation>
    <scope>NUCLEOTIDE SEQUENCE [LARGE SCALE GENOMIC DNA]</scope>
    <source>
        <strain evidence="1 2">CLA-JM-H44</strain>
    </source>
</reference>
<dbReference type="Proteomes" id="UP001489509">
    <property type="component" value="Unassembled WGS sequence"/>
</dbReference>
<dbReference type="RefSeq" id="WP_349220182.1">
    <property type="nucleotide sequence ID" value="NZ_JBBMFD010000019.1"/>
</dbReference>
<keyword evidence="2" id="KW-1185">Reference proteome</keyword>
<comment type="caution">
    <text evidence="1">The sequence shown here is derived from an EMBL/GenBank/DDBJ whole genome shotgun (WGS) entry which is preliminary data.</text>
</comment>
<evidence type="ECO:0000313" key="1">
    <source>
        <dbReference type="EMBL" id="MEQ2441220.1"/>
    </source>
</evidence>
<evidence type="ECO:0008006" key="3">
    <source>
        <dbReference type="Google" id="ProtNLM"/>
    </source>
</evidence>
<dbReference type="InterPro" id="IPR010985">
    <property type="entry name" value="Ribbon_hlx_hlx"/>
</dbReference>
<gene>
    <name evidence="1" type="ORF">WMO26_10325</name>
</gene>
<dbReference type="InterPro" id="IPR013321">
    <property type="entry name" value="Arc_rbn_hlx_hlx"/>
</dbReference>
<sequence>MATEKIQTGIRFTEDMLLKITYIAKKNHRSLNAQLEYLAQNCIEEFESEKGEIVLSETDRLKYRK</sequence>
<dbReference type="SUPFAM" id="SSF47598">
    <property type="entry name" value="Ribbon-helix-helix"/>
    <property type="match status" value="1"/>
</dbReference>
<protein>
    <recommendedName>
        <fullName evidence="3">Arc family DNA-binding protein</fullName>
    </recommendedName>
</protein>
<dbReference type="Gene3D" id="1.10.1220.10">
    <property type="entry name" value="Met repressor-like"/>
    <property type="match status" value="1"/>
</dbReference>
<name>A0ABV1E1N8_9FIRM</name>
<evidence type="ECO:0000313" key="2">
    <source>
        <dbReference type="Proteomes" id="UP001489509"/>
    </source>
</evidence>